<dbReference type="PANTHER" id="PTHR10826">
    <property type="entry name" value="COMPLEMENT COMPONENT 1"/>
    <property type="match status" value="1"/>
</dbReference>
<dbReference type="GO" id="GO:0005759">
    <property type="term" value="C:mitochondrial matrix"/>
    <property type="evidence" value="ECO:0007669"/>
    <property type="project" value="InterPro"/>
</dbReference>
<dbReference type="GO" id="GO:0042256">
    <property type="term" value="P:cytosolic ribosome assembly"/>
    <property type="evidence" value="ECO:0007669"/>
    <property type="project" value="TreeGrafter"/>
</dbReference>
<keyword evidence="2" id="KW-1185">Reference proteome</keyword>
<dbReference type="InterPro" id="IPR036561">
    <property type="entry name" value="MAM33_sf"/>
</dbReference>
<dbReference type="Gene3D" id="3.10.280.10">
    <property type="entry name" value="Mitochondrial glycoprotein"/>
    <property type="match status" value="1"/>
</dbReference>
<protein>
    <submittedName>
        <fullName evidence="1">Mitochondrial acidic protein mam33</fullName>
    </submittedName>
</protein>
<dbReference type="EMBL" id="CP119892">
    <property type="protein sequence ID" value="WFD25696.1"/>
    <property type="molecule type" value="Genomic_DNA"/>
</dbReference>
<organism evidence="1 2">
    <name type="scientific">Malassezia nana</name>
    <dbReference type="NCBI Taxonomy" id="180528"/>
    <lineage>
        <taxon>Eukaryota</taxon>
        <taxon>Fungi</taxon>
        <taxon>Dikarya</taxon>
        <taxon>Basidiomycota</taxon>
        <taxon>Ustilaginomycotina</taxon>
        <taxon>Malasseziomycetes</taxon>
        <taxon>Malasseziales</taxon>
        <taxon>Malasseziaceae</taxon>
        <taxon>Malassezia</taxon>
    </lineage>
</organism>
<evidence type="ECO:0000313" key="2">
    <source>
        <dbReference type="Proteomes" id="UP001213623"/>
    </source>
</evidence>
<dbReference type="InterPro" id="IPR003428">
    <property type="entry name" value="MAM33"/>
</dbReference>
<sequence>MSLLRAATRTNAIVRMPVGARALLRAQAPIRMPLAQRSFASSVLRLGQGETDADLCASLQQEIAYEKDSARQEGTSDIEPEWLQQFNSRGVWEIQDKPGSDEVALVRTFGNEEIRVLFCVGEVDTAEPADELESDETDRLATGESVEEFEDSFPVRCAISISKANKGSLNIDAQVEDGQFLIENVTYYRDNVVATQMTAEADWARRGLYIGPQFDTLDEQLQAQFESYLAERDITTELALFIPNYVEYKEQNEYCGWLEGVKSFVEA</sequence>
<name>A0AAF0EMZ0_9BASI</name>
<evidence type="ECO:0000313" key="1">
    <source>
        <dbReference type="EMBL" id="WFD25696.1"/>
    </source>
</evidence>
<dbReference type="PANTHER" id="PTHR10826:SF1">
    <property type="entry name" value="COMPLEMENT COMPONENT 1 Q SUBCOMPONENT-BINDING PROTEIN, MITOCHONDRIAL"/>
    <property type="match status" value="1"/>
</dbReference>
<dbReference type="Pfam" id="PF02330">
    <property type="entry name" value="MAM33"/>
    <property type="match status" value="1"/>
</dbReference>
<gene>
    <name evidence="1" type="primary">MAM33</name>
    <name evidence="1" type="ORF">MNAN1_000662</name>
</gene>
<dbReference type="Proteomes" id="UP001213623">
    <property type="component" value="Chromosome 1"/>
</dbReference>
<accession>A0AAF0EMZ0</accession>
<dbReference type="AlphaFoldDB" id="A0AAF0EMZ0"/>
<dbReference type="SUPFAM" id="SSF54529">
    <property type="entry name" value="Mitochondrial glycoprotein MAM33-like"/>
    <property type="match status" value="1"/>
</dbReference>
<proteinExistence type="predicted"/>
<reference evidence="1" key="1">
    <citation type="submission" date="2023-03" db="EMBL/GenBank/DDBJ databases">
        <title>Mating type loci evolution in Malassezia.</title>
        <authorList>
            <person name="Coelho M.A."/>
        </authorList>
    </citation>
    <scope>NUCLEOTIDE SEQUENCE</scope>
    <source>
        <strain evidence="1">CBS 9557</strain>
    </source>
</reference>